<dbReference type="InterPro" id="IPR037171">
    <property type="entry name" value="NagB/RpiA_transferase-like"/>
</dbReference>
<evidence type="ECO:0000256" key="2">
    <source>
        <dbReference type="ARBA" id="ARBA00022741"/>
    </source>
</evidence>
<dbReference type="NCBIfam" id="TIGR02727">
    <property type="entry name" value="MTHFS_bact"/>
    <property type="match status" value="1"/>
</dbReference>
<dbReference type="OrthoDB" id="2015992at2759"/>
<gene>
    <name evidence="8" type="ORF">OBBRIDRAFT_780142</name>
</gene>
<feature type="binding site" evidence="6">
    <location>
        <begin position="150"/>
        <end position="158"/>
    </location>
    <ligand>
        <name>ATP</name>
        <dbReference type="ChEBI" id="CHEBI:30616"/>
    </ligand>
</feature>
<evidence type="ECO:0000313" key="9">
    <source>
        <dbReference type="Proteomes" id="UP000250043"/>
    </source>
</evidence>
<dbReference type="EMBL" id="KV722453">
    <property type="protein sequence ID" value="OCH88420.1"/>
    <property type="molecule type" value="Genomic_DNA"/>
</dbReference>
<evidence type="ECO:0000256" key="4">
    <source>
        <dbReference type="ARBA" id="ARBA00036539"/>
    </source>
</evidence>
<proteinExistence type="inferred from homology"/>
<evidence type="ECO:0000256" key="7">
    <source>
        <dbReference type="RuleBase" id="RU361279"/>
    </source>
</evidence>
<dbReference type="InterPro" id="IPR002698">
    <property type="entry name" value="FTHF_cligase"/>
</dbReference>
<feature type="binding site" evidence="6">
    <location>
        <position position="60"/>
    </location>
    <ligand>
        <name>substrate</name>
    </ligand>
</feature>
<sequence>MTTVQAQKKVLRKTMTVILRSLSASDIHEQSQMITSRVLSSSFFQRSKNVSCYLNMPTGEVDTSALVSEILRAGKTLFVPRIDTSGDGRMHFLKVYEDADLRSFSSGLWGIREPGLEYQGEKRSNVFDETTEQLDLILVPGVAFDRSLSRLGHGKGYYDRFINAYTSPGTGGTRKKPLLVALALREQVLEAGQVPTAAHDWKMDVIVSPDGIIGVEEAAR</sequence>
<dbReference type="PIRSF" id="PIRSF006806">
    <property type="entry name" value="FTHF_cligase"/>
    <property type="match status" value="1"/>
</dbReference>
<keyword evidence="7" id="KW-0460">Magnesium</keyword>
<organism evidence="8 9">
    <name type="scientific">Obba rivulosa</name>
    <dbReference type="NCBI Taxonomy" id="1052685"/>
    <lineage>
        <taxon>Eukaryota</taxon>
        <taxon>Fungi</taxon>
        <taxon>Dikarya</taxon>
        <taxon>Basidiomycota</taxon>
        <taxon>Agaricomycotina</taxon>
        <taxon>Agaricomycetes</taxon>
        <taxon>Polyporales</taxon>
        <taxon>Gelatoporiaceae</taxon>
        <taxon>Obba</taxon>
    </lineage>
</organism>
<dbReference type="GO" id="GO:0030272">
    <property type="term" value="F:5-formyltetrahydrofolate cyclo-ligase activity"/>
    <property type="evidence" value="ECO:0007669"/>
    <property type="project" value="UniProtKB-EC"/>
</dbReference>
<keyword evidence="9" id="KW-1185">Reference proteome</keyword>
<dbReference type="GO" id="GO:0009396">
    <property type="term" value="P:folic acid-containing compound biosynthetic process"/>
    <property type="evidence" value="ECO:0007669"/>
    <property type="project" value="TreeGrafter"/>
</dbReference>
<dbReference type="Proteomes" id="UP000250043">
    <property type="component" value="Unassembled WGS sequence"/>
</dbReference>
<name>A0A8E2DHN8_9APHY</name>
<dbReference type="GO" id="GO:0035999">
    <property type="term" value="P:tetrahydrofolate interconversion"/>
    <property type="evidence" value="ECO:0007669"/>
    <property type="project" value="TreeGrafter"/>
</dbReference>
<evidence type="ECO:0000256" key="3">
    <source>
        <dbReference type="ARBA" id="ARBA00022840"/>
    </source>
</evidence>
<dbReference type="AlphaFoldDB" id="A0A8E2DHN8"/>
<evidence type="ECO:0000256" key="6">
    <source>
        <dbReference type="PIRSR" id="PIRSR006806-1"/>
    </source>
</evidence>
<comment type="cofactor">
    <cofactor evidence="7">
        <name>Mg(2+)</name>
        <dbReference type="ChEBI" id="CHEBI:18420"/>
    </cofactor>
</comment>
<comment type="similarity">
    <text evidence="1 7">Belongs to the 5-formyltetrahydrofolate cyclo-ligase family.</text>
</comment>
<dbReference type="Gene3D" id="3.40.50.10420">
    <property type="entry name" value="NagB/RpiA/CoA transferase-like"/>
    <property type="match status" value="1"/>
</dbReference>
<keyword evidence="8" id="KW-0436">Ligase</keyword>
<reference evidence="8 9" key="1">
    <citation type="submission" date="2016-07" db="EMBL/GenBank/DDBJ databases">
        <title>Draft genome of the white-rot fungus Obba rivulosa 3A-2.</title>
        <authorList>
            <consortium name="DOE Joint Genome Institute"/>
            <person name="Miettinen O."/>
            <person name="Riley R."/>
            <person name="Acob R."/>
            <person name="Barry K."/>
            <person name="Cullen D."/>
            <person name="De Vries R."/>
            <person name="Hainaut M."/>
            <person name="Hatakka A."/>
            <person name="Henrissat B."/>
            <person name="Hilden K."/>
            <person name="Kuo R."/>
            <person name="Labutti K."/>
            <person name="Lipzen A."/>
            <person name="Makela M.R."/>
            <person name="Sandor L."/>
            <person name="Spatafora J.W."/>
            <person name="Grigoriev I.V."/>
            <person name="Hibbett D.S."/>
        </authorList>
    </citation>
    <scope>NUCLEOTIDE SEQUENCE [LARGE SCALE GENOMIC DNA]</scope>
    <source>
        <strain evidence="8 9">3A-2</strain>
    </source>
</reference>
<feature type="binding site" evidence="6">
    <location>
        <position position="54"/>
    </location>
    <ligand>
        <name>substrate</name>
    </ligand>
</feature>
<dbReference type="PANTHER" id="PTHR23407">
    <property type="entry name" value="ATPASE INHIBITOR/5-FORMYLTETRAHYDROFOLATE CYCLO-LIGASE"/>
    <property type="match status" value="1"/>
</dbReference>
<dbReference type="PANTHER" id="PTHR23407:SF1">
    <property type="entry name" value="5-FORMYLTETRAHYDROFOLATE CYCLO-LIGASE"/>
    <property type="match status" value="1"/>
</dbReference>
<evidence type="ECO:0000256" key="5">
    <source>
        <dbReference type="ARBA" id="ARBA00038966"/>
    </source>
</evidence>
<comment type="catalytic activity">
    <reaction evidence="4 7">
        <text>(6S)-5-formyl-5,6,7,8-tetrahydrofolate + ATP = (6R)-5,10-methenyltetrahydrofolate + ADP + phosphate</text>
        <dbReference type="Rhea" id="RHEA:10488"/>
        <dbReference type="ChEBI" id="CHEBI:30616"/>
        <dbReference type="ChEBI" id="CHEBI:43474"/>
        <dbReference type="ChEBI" id="CHEBI:57455"/>
        <dbReference type="ChEBI" id="CHEBI:57457"/>
        <dbReference type="ChEBI" id="CHEBI:456216"/>
        <dbReference type="EC" id="6.3.3.2"/>
    </reaction>
</comment>
<feature type="binding site" evidence="6">
    <location>
        <begin position="8"/>
        <end position="12"/>
    </location>
    <ligand>
        <name>ATP</name>
        <dbReference type="ChEBI" id="CHEBI:30616"/>
    </ligand>
</feature>
<keyword evidence="2 6" id="KW-0547">Nucleotide-binding</keyword>
<dbReference type="GO" id="GO:0005524">
    <property type="term" value="F:ATP binding"/>
    <property type="evidence" value="ECO:0007669"/>
    <property type="project" value="UniProtKB-KW"/>
</dbReference>
<protein>
    <recommendedName>
        <fullName evidence="5 7">5-formyltetrahydrofolate cyclo-ligase</fullName>
        <ecNumber evidence="5 7">6.3.3.2</ecNumber>
    </recommendedName>
</protein>
<dbReference type="GO" id="GO:0046872">
    <property type="term" value="F:metal ion binding"/>
    <property type="evidence" value="ECO:0007669"/>
    <property type="project" value="UniProtKB-KW"/>
</dbReference>
<dbReference type="InterPro" id="IPR024185">
    <property type="entry name" value="FTHF_cligase-like_sf"/>
</dbReference>
<keyword evidence="3 6" id="KW-0067">ATP-binding</keyword>
<evidence type="ECO:0000256" key="1">
    <source>
        <dbReference type="ARBA" id="ARBA00010638"/>
    </source>
</evidence>
<accession>A0A8E2DHN8</accession>
<dbReference type="SUPFAM" id="SSF100950">
    <property type="entry name" value="NagB/RpiA/CoA transferase-like"/>
    <property type="match status" value="1"/>
</dbReference>
<dbReference type="GO" id="GO:0005739">
    <property type="term" value="C:mitochondrion"/>
    <property type="evidence" value="ECO:0007669"/>
    <property type="project" value="TreeGrafter"/>
</dbReference>
<keyword evidence="7" id="KW-0479">Metal-binding</keyword>
<dbReference type="Pfam" id="PF01812">
    <property type="entry name" value="5-FTHF_cyc-lig"/>
    <property type="match status" value="1"/>
</dbReference>
<dbReference type="EC" id="6.3.3.2" evidence="5 7"/>
<evidence type="ECO:0000313" key="8">
    <source>
        <dbReference type="EMBL" id="OCH88420.1"/>
    </source>
</evidence>